<sequence length="158" mass="17363">MVVDALDYGIVELFSREPGTSMVQAAKQLGVARPTVQARLAKLQASGALTGIIPVLDPAEFGYPITAMCRVLIEQRLGHDAFLRDIATIPEVLDLYTITGDFDVSMRVVAKSNADLQRVFDEISAIPSVTRTTSAIVLHSHLQDRTLQLFERACKEQH</sequence>
<dbReference type="PANTHER" id="PTHR30154">
    <property type="entry name" value="LEUCINE-RESPONSIVE REGULATORY PROTEIN"/>
    <property type="match status" value="1"/>
</dbReference>
<dbReference type="InterPro" id="IPR036388">
    <property type="entry name" value="WH-like_DNA-bd_sf"/>
</dbReference>
<evidence type="ECO:0000313" key="3">
    <source>
        <dbReference type="Proteomes" id="UP001525379"/>
    </source>
</evidence>
<evidence type="ECO:0000313" key="2">
    <source>
        <dbReference type="EMBL" id="MCT2042286.1"/>
    </source>
</evidence>
<evidence type="ECO:0000259" key="1">
    <source>
        <dbReference type="Pfam" id="PF01037"/>
    </source>
</evidence>
<dbReference type="InterPro" id="IPR011008">
    <property type="entry name" value="Dimeric_a/b-barrel"/>
</dbReference>
<feature type="domain" description="Transcription regulator AsnC/Lrp ligand binding" evidence="1">
    <location>
        <begin position="78"/>
        <end position="139"/>
    </location>
</feature>
<proteinExistence type="predicted"/>
<dbReference type="InterPro" id="IPR019888">
    <property type="entry name" value="Tscrpt_reg_AsnC-like"/>
</dbReference>
<reference evidence="2 3" key="1">
    <citation type="submission" date="2022-04" db="EMBL/GenBank/DDBJ databases">
        <title>Human microbiome associated bacterial genomes.</title>
        <authorList>
            <person name="Sandstrom S."/>
            <person name="Salamzade R."/>
            <person name="Kalan L.R."/>
        </authorList>
    </citation>
    <scope>NUCLEOTIDE SEQUENCE [LARGE SCALE GENOMIC DNA]</scope>
    <source>
        <strain evidence="3">p3-SID1799</strain>
    </source>
</reference>
<name>A0ABT2HVV4_9MICO</name>
<dbReference type="PANTHER" id="PTHR30154:SF34">
    <property type="entry name" value="TRANSCRIPTIONAL REGULATOR AZLB"/>
    <property type="match status" value="1"/>
</dbReference>
<protein>
    <submittedName>
        <fullName evidence="2">Lrp/AsnC family transcriptional regulator</fullName>
    </submittedName>
</protein>
<dbReference type="Pfam" id="PF01037">
    <property type="entry name" value="AsnC_trans_reg"/>
    <property type="match status" value="1"/>
</dbReference>
<dbReference type="SUPFAM" id="SSF54909">
    <property type="entry name" value="Dimeric alpha+beta barrel"/>
    <property type="match status" value="1"/>
</dbReference>
<dbReference type="InterPro" id="IPR036390">
    <property type="entry name" value="WH_DNA-bd_sf"/>
</dbReference>
<dbReference type="EMBL" id="JALXSQ010000006">
    <property type="protein sequence ID" value="MCT2042286.1"/>
    <property type="molecule type" value="Genomic_DNA"/>
</dbReference>
<dbReference type="RefSeq" id="WP_206394599.1">
    <property type="nucleotide sequence ID" value="NZ_JAFDPW010000001.1"/>
</dbReference>
<keyword evidence="3" id="KW-1185">Reference proteome</keyword>
<dbReference type="Proteomes" id="UP001525379">
    <property type="component" value="Unassembled WGS sequence"/>
</dbReference>
<gene>
    <name evidence="2" type="ORF">M3D15_02875</name>
</gene>
<dbReference type="InterPro" id="IPR019887">
    <property type="entry name" value="Tscrpt_reg_AsnC/Lrp_C"/>
</dbReference>
<dbReference type="SUPFAM" id="SSF46785">
    <property type="entry name" value="Winged helix' DNA-binding domain"/>
    <property type="match status" value="1"/>
</dbReference>
<accession>A0ABT2HVV4</accession>
<comment type="caution">
    <text evidence="2">The sequence shown here is derived from an EMBL/GenBank/DDBJ whole genome shotgun (WGS) entry which is preliminary data.</text>
</comment>
<dbReference type="Pfam" id="PF13412">
    <property type="entry name" value="HTH_24"/>
    <property type="match status" value="1"/>
</dbReference>
<dbReference type="SMART" id="SM00344">
    <property type="entry name" value="HTH_ASNC"/>
    <property type="match status" value="1"/>
</dbReference>
<dbReference type="Gene3D" id="1.10.10.10">
    <property type="entry name" value="Winged helix-like DNA-binding domain superfamily/Winged helix DNA-binding domain"/>
    <property type="match status" value="1"/>
</dbReference>
<organism evidence="2 3">
    <name type="scientific">Pseudoclavibacter albus</name>
    <dbReference type="NCBI Taxonomy" id="272241"/>
    <lineage>
        <taxon>Bacteria</taxon>
        <taxon>Bacillati</taxon>
        <taxon>Actinomycetota</taxon>
        <taxon>Actinomycetes</taxon>
        <taxon>Micrococcales</taxon>
        <taxon>Microbacteriaceae</taxon>
        <taxon>Pseudoclavibacter</taxon>
    </lineage>
</organism>
<dbReference type="Gene3D" id="3.30.70.920">
    <property type="match status" value="1"/>
</dbReference>